<dbReference type="WBParaSite" id="MBELARI_LOCUS18073">
    <property type="protein sequence ID" value="MBELARI_LOCUS18073"/>
    <property type="gene ID" value="MBELARI_LOCUS18073"/>
</dbReference>
<dbReference type="AlphaFoldDB" id="A0AAF3EVH7"/>
<keyword evidence="1" id="KW-0175">Coiled coil</keyword>
<evidence type="ECO:0000256" key="1">
    <source>
        <dbReference type="SAM" id="Coils"/>
    </source>
</evidence>
<feature type="transmembrane region" description="Helical" evidence="2">
    <location>
        <begin position="104"/>
        <end position="124"/>
    </location>
</feature>
<keyword evidence="3" id="KW-1185">Reference proteome</keyword>
<accession>A0AAF3EVH7</accession>
<evidence type="ECO:0000313" key="3">
    <source>
        <dbReference type="Proteomes" id="UP000887575"/>
    </source>
</evidence>
<evidence type="ECO:0000313" key="4">
    <source>
        <dbReference type="WBParaSite" id="MBELARI_LOCUS18073"/>
    </source>
</evidence>
<sequence>MEDTDGSDYEVLPEIVKEIVEMEMEMERNEENREEGKIKEIEAMIDEGARVEHPNSLFVARDEEEKFLDEERSNGDEVKGKIIDDQEKQVEKREHKLKSENDPVLEGFICILALLSLIFFGVFISQYTRMANELENGEKVNYQIENPSDKQFFLYKVCIDMHGDELCSVNRIVEPGSYANMDFPLADSFVWESFSKHFPSQQISIIIQPMKMNFKKFFKL</sequence>
<reference evidence="4" key="1">
    <citation type="submission" date="2024-02" db="UniProtKB">
        <authorList>
            <consortium name="WormBaseParasite"/>
        </authorList>
    </citation>
    <scope>IDENTIFICATION</scope>
</reference>
<keyword evidence="2" id="KW-1133">Transmembrane helix</keyword>
<organism evidence="3 4">
    <name type="scientific">Mesorhabditis belari</name>
    <dbReference type="NCBI Taxonomy" id="2138241"/>
    <lineage>
        <taxon>Eukaryota</taxon>
        <taxon>Metazoa</taxon>
        <taxon>Ecdysozoa</taxon>
        <taxon>Nematoda</taxon>
        <taxon>Chromadorea</taxon>
        <taxon>Rhabditida</taxon>
        <taxon>Rhabditina</taxon>
        <taxon>Rhabditomorpha</taxon>
        <taxon>Rhabditoidea</taxon>
        <taxon>Rhabditidae</taxon>
        <taxon>Mesorhabditinae</taxon>
        <taxon>Mesorhabditis</taxon>
    </lineage>
</organism>
<name>A0AAF3EVH7_9BILA</name>
<evidence type="ECO:0000256" key="2">
    <source>
        <dbReference type="SAM" id="Phobius"/>
    </source>
</evidence>
<dbReference type="Proteomes" id="UP000887575">
    <property type="component" value="Unassembled WGS sequence"/>
</dbReference>
<protein>
    <submittedName>
        <fullName evidence="4">Uncharacterized protein</fullName>
    </submittedName>
</protein>
<keyword evidence="2" id="KW-0472">Membrane</keyword>
<proteinExistence type="predicted"/>
<keyword evidence="2" id="KW-0812">Transmembrane</keyword>
<feature type="coiled-coil region" evidence="1">
    <location>
        <begin position="12"/>
        <end position="44"/>
    </location>
</feature>